<proteinExistence type="inferred from homology"/>
<dbReference type="SUPFAM" id="SSF52788">
    <property type="entry name" value="Phosphotyrosine protein phosphatases I"/>
    <property type="match status" value="1"/>
</dbReference>
<feature type="active site" description="Nucleophile" evidence="6">
    <location>
        <position position="8"/>
    </location>
</feature>
<keyword evidence="4" id="KW-0904">Protein phosphatase</keyword>
<evidence type="ECO:0000313" key="8">
    <source>
        <dbReference type="EMBL" id="WIW70932.1"/>
    </source>
</evidence>
<dbReference type="InterPro" id="IPR036196">
    <property type="entry name" value="Ptyr_pPase_sf"/>
</dbReference>
<comment type="catalytic activity">
    <reaction evidence="5">
        <text>O-phospho-L-tyrosyl-[protein] + H2O = L-tyrosyl-[protein] + phosphate</text>
        <dbReference type="Rhea" id="RHEA:10684"/>
        <dbReference type="Rhea" id="RHEA-COMP:10136"/>
        <dbReference type="Rhea" id="RHEA-COMP:20101"/>
        <dbReference type="ChEBI" id="CHEBI:15377"/>
        <dbReference type="ChEBI" id="CHEBI:43474"/>
        <dbReference type="ChEBI" id="CHEBI:46858"/>
        <dbReference type="ChEBI" id="CHEBI:61978"/>
        <dbReference type="EC" id="3.1.3.48"/>
    </reaction>
</comment>
<dbReference type="RefSeq" id="WP_147667195.1">
    <property type="nucleotide sequence ID" value="NZ_CP120678.1"/>
</dbReference>
<dbReference type="PANTHER" id="PTHR11717">
    <property type="entry name" value="LOW MOLECULAR WEIGHT PROTEIN TYROSINE PHOSPHATASE"/>
    <property type="match status" value="1"/>
</dbReference>
<protein>
    <recommendedName>
        <fullName evidence="2">protein-tyrosine-phosphatase</fullName>
        <ecNumber evidence="2">3.1.3.48</ecNumber>
    </recommendedName>
</protein>
<dbReference type="GO" id="GO:0004725">
    <property type="term" value="F:protein tyrosine phosphatase activity"/>
    <property type="evidence" value="ECO:0007669"/>
    <property type="project" value="UniProtKB-EC"/>
</dbReference>
<evidence type="ECO:0000259" key="7">
    <source>
        <dbReference type="SMART" id="SM00226"/>
    </source>
</evidence>
<accession>A0A9Y2AIJ8</accession>
<dbReference type="Gene3D" id="3.40.50.2300">
    <property type="match status" value="1"/>
</dbReference>
<keyword evidence="9" id="KW-1185">Reference proteome</keyword>
<dbReference type="PRINTS" id="PR00719">
    <property type="entry name" value="LMWPTPASE"/>
</dbReference>
<evidence type="ECO:0000256" key="3">
    <source>
        <dbReference type="ARBA" id="ARBA00022801"/>
    </source>
</evidence>
<dbReference type="KEGG" id="sgbi:P3F81_01000"/>
<comment type="similarity">
    <text evidence="1">Belongs to the low molecular weight phosphotyrosine protein phosphatase family.</text>
</comment>
<feature type="domain" description="Phosphotyrosine protein phosphatase I" evidence="7">
    <location>
        <begin position="2"/>
        <end position="147"/>
    </location>
</feature>
<reference evidence="8" key="1">
    <citation type="submission" date="2023-03" db="EMBL/GenBank/DDBJ databases">
        <title>Selenobaculum gbiensis gen. nov. sp. nov., a new bacterium isolated from the gut microbiota of IBD patient.</title>
        <authorList>
            <person name="Yeo S."/>
            <person name="Park H."/>
            <person name="Huh C.S."/>
        </authorList>
    </citation>
    <scope>NUCLEOTIDE SEQUENCE</scope>
    <source>
        <strain evidence="8">ICN-92133</strain>
    </source>
</reference>
<dbReference type="InterPro" id="IPR023485">
    <property type="entry name" value="Ptyr_pPase"/>
</dbReference>
<feature type="active site" description="Proton donor" evidence="6">
    <location>
        <position position="123"/>
    </location>
</feature>
<dbReference type="InterPro" id="IPR017867">
    <property type="entry name" value="Tyr_phospatase_low_mol_wt"/>
</dbReference>
<feature type="active site" evidence="6">
    <location>
        <position position="14"/>
    </location>
</feature>
<evidence type="ECO:0000256" key="5">
    <source>
        <dbReference type="ARBA" id="ARBA00051722"/>
    </source>
</evidence>
<dbReference type="Proteomes" id="UP001243623">
    <property type="component" value="Chromosome"/>
</dbReference>
<evidence type="ECO:0000256" key="2">
    <source>
        <dbReference type="ARBA" id="ARBA00013064"/>
    </source>
</evidence>
<evidence type="ECO:0000256" key="4">
    <source>
        <dbReference type="ARBA" id="ARBA00022912"/>
    </source>
</evidence>
<sequence length="152" mass="17728">MKKIMFICHGNICRSPMAEFVMKDLVKKAGCEKDFFIVSSATSREEIGNDIHIGTQKKLRQMQIHFSSRQAVQVTKKDYAMYDYLIVMDQQNLKNLERIIGKDVQNKVHLLLSFAREERSIADPWYTGNFDRTYEDVLCGCQSLLDQLRQLK</sequence>
<dbReference type="EC" id="3.1.3.48" evidence="2"/>
<dbReference type="AlphaFoldDB" id="A0A9Y2AIJ8"/>
<evidence type="ECO:0000313" key="9">
    <source>
        <dbReference type="Proteomes" id="UP001243623"/>
    </source>
</evidence>
<dbReference type="SMART" id="SM00226">
    <property type="entry name" value="LMWPc"/>
    <property type="match status" value="1"/>
</dbReference>
<gene>
    <name evidence="8" type="ORF">P3F81_01000</name>
</gene>
<dbReference type="EMBL" id="CP120678">
    <property type="protein sequence ID" value="WIW70932.1"/>
    <property type="molecule type" value="Genomic_DNA"/>
</dbReference>
<dbReference type="InterPro" id="IPR050438">
    <property type="entry name" value="LMW_PTPase"/>
</dbReference>
<keyword evidence="3" id="KW-0378">Hydrolase</keyword>
<dbReference type="Pfam" id="PF01451">
    <property type="entry name" value="LMWPc"/>
    <property type="match status" value="1"/>
</dbReference>
<organism evidence="8 9">
    <name type="scientific">Selenobaculum gibii</name>
    <dbReference type="NCBI Taxonomy" id="3054208"/>
    <lineage>
        <taxon>Bacteria</taxon>
        <taxon>Bacillati</taxon>
        <taxon>Bacillota</taxon>
        <taxon>Negativicutes</taxon>
        <taxon>Selenomonadales</taxon>
        <taxon>Selenomonadaceae</taxon>
        <taxon>Selenobaculum</taxon>
    </lineage>
</organism>
<name>A0A9Y2AIJ8_9FIRM</name>
<evidence type="ECO:0000256" key="1">
    <source>
        <dbReference type="ARBA" id="ARBA00011063"/>
    </source>
</evidence>
<evidence type="ECO:0000256" key="6">
    <source>
        <dbReference type="PIRSR" id="PIRSR617867-1"/>
    </source>
</evidence>
<dbReference type="PANTHER" id="PTHR11717:SF7">
    <property type="entry name" value="LOW MOLECULAR WEIGHT PHOSPHOTYROSINE PROTEIN PHOSPHATASE"/>
    <property type="match status" value="1"/>
</dbReference>
<dbReference type="CDD" id="cd16343">
    <property type="entry name" value="LMWPTP"/>
    <property type="match status" value="1"/>
</dbReference>